<accession>G0TS33</accession>
<dbReference type="AlphaFoldDB" id="G0TS33"/>
<evidence type="ECO:0000313" key="1">
    <source>
        <dbReference type="EMBL" id="CCC46757.1"/>
    </source>
</evidence>
<dbReference type="EMBL" id="HE573018">
    <property type="protein sequence ID" value="CCC46757.1"/>
    <property type="molecule type" value="Genomic_DNA"/>
</dbReference>
<proteinExistence type="predicted"/>
<dbReference type="VEuPathDB" id="TriTrypDB:TvY486_0201700"/>
<name>G0TS33_TRYVY</name>
<protein>
    <submittedName>
        <fullName evidence="1">Uncharacterized protein</fullName>
    </submittedName>
</protein>
<reference evidence="1" key="1">
    <citation type="journal article" date="2012" name="Proc. Natl. Acad. Sci. U.S.A.">
        <title>Antigenic diversity is generated by distinct evolutionary mechanisms in African trypanosome species.</title>
        <authorList>
            <person name="Jackson A.P."/>
            <person name="Berry A."/>
            <person name="Aslett M."/>
            <person name="Allison H.C."/>
            <person name="Burton P."/>
            <person name="Vavrova-Anderson J."/>
            <person name="Brown R."/>
            <person name="Browne H."/>
            <person name="Corton N."/>
            <person name="Hauser H."/>
            <person name="Gamble J."/>
            <person name="Gilderthorp R."/>
            <person name="Marcello L."/>
            <person name="McQuillan J."/>
            <person name="Otto T.D."/>
            <person name="Quail M.A."/>
            <person name="Sanders M.J."/>
            <person name="van Tonder A."/>
            <person name="Ginger M.L."/>
            <person name="Field M.C."/>
            <person name="Barry J.D."/>
            <person name="Hertz-Fowler C."/>
            <person name="Berriman M."/>
        </authorList>
    </citation>
    <scope>NUCLEOTIDE SEQUENCE</scope>
    <source>
        <strain evidence="1">Y486</strain>
    </source>
</reference>
<organism evidence="1">
    <name type="scientific">Trypanosoma vivax (strain Y486)</name>
    <dbReference type="NCBI Taxonomy" id="1055687"/>
    <lineage>
        <taxon>Eukaryota</taxon>
        <taxon>Discoba</taxon>
        <taxon>Euglenozoa</taxon>
        <taxon>Kinetoplastea</taxon>
        <taxon>Metakinetoplastina</taxon>
        <taxon>Trypanosomatida</taxon>
        <taxon>Trypanosomatidae</taxon>
        <taxon>Trypanosoma</taxon>
        <taxon>Duttonella</taxon>
    </lineage>
</organism>
<sequence length="107" mass="11866">MAWPHPAHFKLSYALCARVRPKNGIRNTFQVHHRYFPAFRPPAAEEACSAPAPQKTVCGIGSAKRGHTIPKQDVEPAIGPSAKTAVWWMRFFARALSPCASKRAQID</sequence>
<gene>
    <name evidence="1" type="ORF">TVY486_0201700</name>
</gene>